<feature type="region of interest" description="Disordered" evidence="1">
    <location>
        <begin position="1"/>
        <end position="78"/>
    </location>
</feature>
<dbReference type="RefSeq" id="XP_002742008.1">
    <property type="nucleotide sequence ID" value="XM_002741962.2"/>
</dbReference>
<keyword evidence="2" id="KW-1185">Reference proteome</keyword>
<gene>
    <name evidence="3" type="primary">LOC100373646</name>
</gene>
<reference evidence="3" key="1">
    <citation type="submission" date="2025-08" db="UniProtKB">
        <authorList>
            <consortium name="RefSeq"/>
        </authorList>
    </citation>
    <scope>IDENTIFICATION</scope>
    <source>
        <tissue evidence="3">Testes</tissue>
    </source>
</reference>
<dbReference type="GeneID" id="100373646"/>
<organism evidence="2 3">
    <name type="scientific">Saccoglossus kowalevskii</name>
    <name type="common">Acorn worm</name>
    <dbReference type="NCBI Taxonomy" id="10224"/>
    <lineage>
        <taxon>Eukaryota</taxon>
        <taxon>Metazoa</taxon>
        <taxon>Hemichordata</taxon>
        <taxon>Enteropneusta</taxon>
        <taxon>Harrimaniidae</taxon>
        <taxon>Saccoglossus</taxon>
    </lineage>
</organism>
<dbReference type="Pfam" id="PF07818">
    <property type="entry name" value="HCNGP"/>
    <property type="match status" value="1"/>
</dbReference>
<evidence type="ECO:0000313" key="3">
    <source>
        <dbReference type="RefSeq" id="XP_002742008.1"/>
    </source>
</evidence>
<sequence length="282" mass="31263">MATSSGMHRNESSTAMMALAGYAGDSEPEIDSDVELETGSDKTKKAEGLVAYAAEDEEPKQQEDDEEDDEDTFGAELDSRPIGDEIIVDYNASVNSDSLSQSVRHLSTDNIELPAEPPGRCSNHLQEKFSTYFKKGFNLNAMIQKRKDFRNPSIYEKLISFLGIDEFGTNYPKDMFDPHGWTEESYYEALAKSQKEDMARRGKEMKERTKVEFVSDDGTKKRKSKWDQSSATVPTALARPPITVVTTTVTNPQVVTVTTTASGTKTTVISAVGTIKKPKMDK</sequence>
<evidence type="ECO:0000313" key="2">
    <source>
        <dbReference type="Proteomes" id="UP000694865"/>
    </source>
</evidence>
<feature type="compositionally biased region" description="Acidic residues" evidence="1">
    <location>
        <begin position="26"/>
        <end position="38"/>
    </location>
</feature>
<name>A0ABM0H1B6_SACKO</name>
<evidence type="ECO:0000256" key="1">
    <source>
        <dbReference type="SAM" id="MobiDB-lite"/>
    </source>
</evidence>
<dbReference type="Proteomes" id="UP000694865">
    <property type="component" value="Unplaced"/>
</dbReference>
<feature type="compositionally biased region" description="Basic and acidic residues" evidence="1">
    <location>
        <begin position="209"/>
        <end position="219"/>
    </location>
</feature>
<dbReference type="PANTHER" id="PTHR13464:SF0">
    <property type="entry name" value="SAP30-BINDING PROTEIN"/>
    <property type="match status" value="1"/>
</dbReference>
<feature type="compositionally biased region" description="Acidic residues" evidence="1">
    <location>
        <begin position="54"/>
        <end position="73"/>
    </location>
</feature>
<feature type="compositionally biased region" description="Polar residues" evidence="1">
    <location>
        <begin position="1"/>
        <end position="15"/>
    </location>
</feature>
<proteinExistence type="predicted"/>
<dbReference type="InterPro" id="IPR012479">
    <property type="entry name" value="SAP30BP"/>
</dbReference>
<feature type="region of interest" description="Disordered" evidence="1">
    <location>
        <begin position="209"/>
        <end position="232"/>
    </location>
</feature>
<dbReference type="PANTHER" id="PTHR13464">
    <property type="entry name" value="TRANSCRIPTIONAL REGULATOR PROTEIN HCNGP"/>
    <property type="match status" value="1"/>
</dbReference>
<protein>
    <submittedName>
        <fullName evidence="3">SAP30-binding protein-like isoform 2</fullName>
    </submittedName>
</protein>
<accession>A0ABM0H1B6</accession>